<dbReference type="InterPro" id="IPR019642">
    <property type="entry name" value="DUF2507"/>
</dbReference>
<evidence type="ECO:0008006" key="3">
    <source>
        <dbReference type="Google" id="ProtNLM"/>
    </source>
</evidence>
<dbReference type="STRING" id="1291734.FD02_GL000391"/>
<evidence type="ECO:0000313" key="2">
    <source>
        <dbReference type="Proteomes" id="UP000051804"/>
    </source>
</evidence>
<dbReference type="Pfam" id="PF10702">
    <property type="entry name" value="DUF2507"/>
    <property type="match status" value="1"/>
</dbReference>
<evidence type="ECO:0000313" key="1">
    <source>
        <dbReference type="EMBL" id="KRK70328.1"/>
    </source>
</evidence>
<sequence length="154" mass="16742">MANQDYASLLHQSTTVPLTAPLTLRDLLLPDLLGEETHAILYWAGRNLARKLPVQESDLPAAFAQLGFGELQAGKAKRQVRLFTLSGPVVAARLTANTDADFRLEAGFIAQSLQQQFGAVVEADVAEPHRDTVTITCVLDPKDPQGAITDFLEF</sequence>
<organism evidence="1 2">
    <name type="scientific">Lacticaseibacillus nasuensis JCM 17158</name>
    <dbReference type="NCBI Taxonomy" id="1291734"/>
    <lineage>
        <taxon>Bacteria</taxon>
        <taxon>Bacillati</taxon>
        <taxon>Bacillota</taxon>
        <taxon>Bacilli</taxon>
        <taxon>Lactobacillales</taxon>
        <taxon>Lactobacillaceae</taxon>
        <taxon>Lacticaseibacillus</taxon>
    </lineage>
</organism>
<dbReference type="Proteomes" id="UP000051804">
    <property type="component" value="Unassembled WGS sequence"/>
</dbReference>
<dbReference type="PATRIC" id="fig|1291734.4.peg.405"/>
<dbReference type="EMBL" id="AZDJ01000032">
    <property type="protein sequence ID" value="KRK70328.1"/>
    <property type="molecule type" value="Genomic_DNA"/>
</dbReference>
<dbReference type="RefSeq" id="WP_056951942.1">
    <property type="nucleotide sequence ID" value="NZ_AZDJ01000032.1"/>
</dbReference>
<proteinExistence type="predicted"/>
<comment type="caution">
    <text evidence="1">The sequence shown here is derived from an EMBL/GenBank/DDBJ whole genome shotgun (WGS) entry which is preliminary data.</text>
</comment>
<name>A0A0R1JGV3_9LACO</name>
<dbReference type="InterPro" id="IPR024096">
    <property type="entry name" value="NO_sig/Golgi_transp_ligand-bd"/>
</dbReference>
<dbReference type="Gene3D" id="3.30.1380.20">
    <property type="entry name" value="Trafficking protein particle complex subunit 3"/>
    <property type="match status" value="1"/>
</dbReference>
<dbReference type="AlphaFoldDB" id="A0A0R1JGV3"/>
<reference evidence="1 2" key="1">
    <citation type="journal article" date="2015" name="Genome Announc.">
        <title>Expanding the biotechnology potential of lactobacilli through comparative genomics of 213 strains and associated genera.</title>
        <authorList>
            <person name="Sun Z."/>
            <person name="Harris H.M."/>
            <person name="McCann A."/>
            <person name="Guo C."/>
            <person name="Argimon S."/>
            <person name="Zhang W."/>
            <person name="Yang X."/>
            <person name="Jeffery I.B."/>
            <person name="Cooney J.C."/>
            <person name="Kagawa T.F."/>
            <person name="Liu W."/>
            <person name="Song Y."/>
            <person name="Salvetti E."/>
            <person name="Wrobel A."/>
            <person name="Rasinkangas P."/>
            <person name="Parkhill J."/>
            <person name="Rea M.C."/>
            <person name="O'Sullivan O."/>
            <person name="Ritari J."/>
            <person name="Douillard F.P."/>
            <person name="Paul Ross R."/>
            <person name="Yang R."/>
            <person name="Briner A.E."/>
            <person name="Felis G.E."/>
            <person name="de Vos W.M."/>
            <person name="Barrangou R."/>
            <person name="Klaenhammer T.R."/>
            <person name="Caufield P.W."/>
            <person name="Cui Y."/>
            <person name="Zhang H."/>
            <person name="O'Toole P.W."/>
        </authorList>
    </citation>
    <scope>NUCLEOTIDE SEQUENCE [LARGE SCALE GENOMIC DNA]</scope>
    <source>
        <strain evidence="1 2">JCM 17158</strain>
    </source>
</reference>
<gene>
    <name evidence="1" type="ORF">FD02_GL000391</name>
</gene>
<accession>A0A0R1JGV3</accession>
<keyword evidence="2" id="KW-1185">Reference proteome</keyword>
<protein>
    <recommendedName>
        <fullName evidence="3">Hydrocarbon binding protein</fullName>
    </recommendedName>
</protein>
<dbReference type="SUPFAM" id="SSF111126">
    <property type="entry name" value="Ligand-binding domain in the NO signalling and Golgi transport"/>
    <property type="match status" value="1"/>
</dbReference>